<evidence type="ECO:0000313" key="8">
    <source>
        <dbReference type="Proteomes" id="UP000612352"/>
    </source>
</evidence>
<dbReference type="Pfam" id="PF08028">
    <property type="entry name" value="Acyl-CoA_dh_2"/>
    <property type="match status" value="1"/>
</dbReference>
<reference evidence="7 8" key="1">
    <citation type="submission" date="2020-12" db="EMBL/GenBank/DDBJ databases">
        <title>Brachybacterium sp. MASK1Z-5, whole genome shotgun sequence.</title>
        <authorList>
            <person name="Tuo L."/>
        </authorList>
    </citation>
    <scope>NUCLEOTIDE SEQUENCE [LARGE SCALE GENOMIC DNA]</scope>
    <source>
        <strain evidence="7 8">MASK1Z-5</strain>
    </source>
</reference>
<keyword evidence="1" id="KW-0285">Flavoprotein</keyword>
<dbReference type="EMBL" id="JAEDAJ010000016">
    <property type="protein sequence ID" value="MBK0332952.1"/>
    <property type="molecule type" value="Genomic_DNA"/>
</dbReference>
<organism evidence="7 8">
    <name type="scientific">Brachybacterium halotolerans</name>
    <dbReference type="NCBI Taxonomy" id="2795215"/>
    <lineage>
        <taxon>Bacteria</taxon>
        <taxon>Bacillati</taxon>
        <taxon>Actinomycetota</taxon>
        <taxon>Actinomycetes</taxon>
        <taxon>Micrococcales</taxon>
        <taxon>Dermabacteraceae</taxon>
        <taxon>Brachybacterium</taxon>
    </lineage>
</organism>
<evidence type="ECO:0000256" key="3">
    <source>
        <dbReference type="ARBA" id="ARBA00049661"/>
    </source>
</evidence>
<accession>A0ABS1BFJ5</accession>
<dbReference type="InterPro" id="IPR050741">
    <property type="entry name" value="Acyl-CoA_dehydrogenase"/>
</dbReference>
<evidence type="ECO:0000259" key="4">
    <source>
        <dbReference type="Pfam" id="PF02770"/>
    </source>
</evidence>
<evidence type="ECO:0000259" key="5">
    <source>
        <dbReference type="Pfam" id="PF02771"/>
    </source>
</evidence>
<proteinExistence type="inferred from homology"/>
<dbReference type="InterPro" id="IPR036250">
    <property type="entry name" value="AcylCo_DH-like_C"/>
</dbReference>
<dbReference type="InterPro" id="IPR046373">
    <property type="entry name" value="Acyl-CoA_Oxase/DH_mid-dom_sf"/>
</dbReference>
<feature type="domain" description="Acyl-CoA dehydrogenase C-terminal" evidence="6">
    <location>
        <begin position="234"/>
        <end position="369"/>
    </location>
</feature>
<dbReference type="InterPro" id="IPR009100">
    <property type="entry name" value="AcylCoA_DH/oxidase_NM_dom_sf"/>
</dbReference>
<dbReference type="RefSeq" id="WP_200503841.1">
    <property type="nucleotide sequence ID" value="NZ_JAEDAJ010000016.1"/>
</dbReference>
<dbReference type="InterPro" id="IPR037069">
    <property type="entry name" value="AcylCoA_DH/ox_N_sf"/>
</dbReference>
<dbReference type="InterPro" id="IPR013107">
    <property type="entry name" value="Acyl-CoA_DH_C"/>
</dbReference>
<dbReference type="Gene3D" id="2.40.110.10">
    <property type="entry name" value="Butyryl-CoA Dehydrogenase, subunit A, domain 2"/>
    <property type="match status" value="1"/>
</dbReference>
<evidence type="ECO:0000256" key="2">
    <source>
        <dbReference type="ARBA" id="ARBA00023002"/>
    </source>
</evidence>
<evidence type="ECO:0000256" key="1">
    <source>
        <dbReference type="ARBA" id="ARBA00022630"/>
    </source>
</evidence>
<sequence>MTSPKDAEKIARRFREVFARIAPGAVEREREHRLPREEVAELAALGFGALRVPIADGGAGLSIPQTARIWVDAAAADSSLPQIFRGQFAIVEDRVHTSDDSREDWLRRFLDGEIVGNSWSEASGSTTASPSTRLVSTPQGLRLRGRKYYTTGSIFAQWTDATAADDSGETVAVLVPTDDPGVSVSDDWNGFGQQLTGTGTIVFDDVPIDPENVIVLTDRFSYQTALYQLVLLVVQAGIARRAAEDAADAVRARTRVYSHGLASRARDDGQILAVIGQVRSAAFAAEAVVDRAAEALQRASDLEPERGSEAQREALAEAELATAEGQVVLAELVPEAVTLLFNALGASGTSTDLGLDRHWRNTRTVSSHNPVIYKQRIIGDHLVNGATPVHLWGVGTDAAAGGEGTRAEPDPVLRPVEAREAVARA</sequence>
<dbReference type="SUPFAM" id="SSF56645">
    <property type="entry name" value="Acyl-CoA dehydrogenase NM domain-like"/>
    <property type="match status" value="1"/>
</dbReference>
<dbReference type="InterPro" id="IPR006091">
    <property type="entry name" value="Acyl-CoA_Oxase/DH_mid-dom"/>
</dbReference>
<feature type="domain" description="Acyl-CoA dehydrogenase/oxidase N-terminal" evidence="5">
    <location>
        <begin position="6"/>
        <end position="113"/>
    </location>
</feature>
<evidence type="ECO:0000313" key="7">
    <source>
        <dbReference type="EMBL" id="MBK0332952.1"/>
    </source>
</evidence>
<protein>
    <submittedName>
        <fullName evidence="7">Acyl-CoA dehydrogenase family protein</fullName>
    </submittedName>
</protein>
<dbReference type="Pfam" id="PF02771">
    <property type="entry name" value="Acyl-CoA_dh_N"/>
    <property type="match status" value="1"/>
</dbReference>
<dbReference type="Gene3D" id="1.10.540.10">
    <property type="entry name" value="Acyl-CoA dehydrogenase/oxidase, N-terminal domain"/>
    <property type="match status" value="1"/>
</dbReference>
<dbReference type="PANTHER" id="PTHR48083:SF19">
    <property type="entry name" value="FLAVIN-DEPENDENT MONOOXYGENASE, OXYGENASE SUBUNIT HSAA"/>
    <property type="match status" value="1"/>
</dbReference>
<keyword evidence="2" id="KW-0560">Oxidoreductase</keyword>
<dbReference type="Pfam" id="PF02770">
    <property type="entry name" value="Acyl-CoA_dh_M"/>
    <property type="match status" value="1"/>
</dbReference>
<dbReference type="Gene3D" id="1.20.140.10">
    <property type="entry name" value="Butyryl-CoA Dehydrogenase, subunit A, domain 3"/>
    <property type="match status" value="1"/>
</dbReference>
<dbReference type="PIRSF" id="PIRSF016578">
    <property type="entry name" value="HsaA"/>
    <property type="match status" value="1"/>
</dbReference>
<feature type="domain" description="Acyl-CoA oxidase/dehydrogenase middle" evidence="4">
    <location>
        <begin position="122"/>
        <end position="206"/>
    </location>
</feature>
<dbReference type="SUPFAM" id="SSF47203">
    <property type="entry name" value="Acyl-CoA dehydrogenase C-terminal domain-like"/>
    <property type="match status" value="1"/>
</dbReference>
<dbReference type="Proteomes" id="UP000612352">
    <property type="component" value="Unassembled WGS sequence"/>
</dbReference>
<comment type="caution">
    <text evidence="7">The sequence shown here is derived from an EMBL/GenBank/DDBJ whole genome shotgun (WGS) entry which is preliminary data.</text>
</comment>
<keyword evidence="8" id="KW-1185">Reference proteome</keyword>
<comment type="similarity">
    <text evidence="3">Belongs to the HpaH/HsaA monooxygenase family.</text>
</comment>
<name>A0ABS1BFJ5_9MICO</name>
<dbReference type="PANTHER" id="PTHR48083">
    <property type="entry name" value="MEDIUM-CHAIN SPECIFIC ACYL-COA DEHYDROGENASE, MITOCHONDRIAL-RELATED"/>
    <property type="match status" value="1"/>
</dbReference>
<gene>
    <name evidence="7" type="ORF">I8D64_16230</name>
</gene>
<dbReference type="InterPro" id="IPR013786">
    <property type="entry name" value="AcylCoA_DH/ox_N"/>
</dbReference>
<evidence type="ECO:0000259" key="6">
    <source>
        <dbReference type="Pfam" id="PF08028"/>
    </source>
</evidence>